<comment type="subcellular location">
    <subcellularLocation>
        <location evidence="1">Nucleus</location>
    </subcellularLocation>
</comment>
<dbReference type="CDD" id="cd16169">
    <property type="entry name" value="Tau138_eWH"/>
    <property type="match status" value="1"/>
</dbReference>
<feature type="domain" description="B-block binding subunit of TFIIIC" evidence="7">
    <location>
        <begin position="138"/>
        <end position="206"/>
    </location>
</feature>
<keyword evidence="5" id="KW-0539">Nucleus</keyword>
<evidence type="ECO:0000256" key="2">
    <source>
        <dbReference type="ARBA" id="ARBA00022553"/>
    </source>
</evidence>
<evidence type="ECO:0008006" key="11">
    <source>
        <dbReference type="Google" id="ProtNLM"/>
    </source>
</evidence>
<feature type="compositionally biased region" description="Polar residues" evidence="6">
    <location>
        <begin position="1283"/>
        <end position="1292"/>
    </location>
</feature>
<feature type="compositionally biased region" description="Polar residues" evidence="6">
    <location>
        <begin position="999"/>
        <end position="1010"/>
    </location>
</feature>
<dbReference type="InterPro" id="IPR007309">
    <property type="entry name" value="TFIIIC_Bblock-bd"/>
</dbReference>
<feature type="compositionally biased region" description="Polar residues" evidence="6">
    <location>
        <begin position="862"/>
        <end position="874"/>
    </location>
</feature>
<evidence type="ECO:0000313" key="9">
    <source>
        <dbReference type="EMBL" id="KAJ5166011.1"/>
    </source>
</evidence>
<reference evidence="9" key="2">
    <citation type="journal article" date="2023" name="IMA Fungus">
        <title>Comparative genomic study of the Penicillium genus elucidates a diverse pangenome and 15 lateral gene transfer events.</title>
        <authorList>
            <person name="Petersen C."/>
            <person name="Sorensen T."/>
            <person name="Nielsen M.R."/>
            <person name="Sondergaard T.E."/>
            <person name="Sorensen J.L."/>
            <person name="Fitzpatrick D.A."/>
            <person name="Frisvad J.C."/>
            <person name="Nielsen K.L."/>
        </authorList>
    </citation>
    <scope>NUCLEOTIDE SEQUENCE</scope>
    <source>
        <strain evidence="9">IBT 21917</strain>
    </source>
</reference>
<evidence type="ECO:0000256" key="3">
    <source>
        <dbReference type="ARBA" id="ARBA00023125"/>
    </source>
</evidence>
<keyword evidence="2" id="KW-0597">Phosphoprotein</keyword>
<feature type="compositionally biased region" description="Basic and acidic residues" evidence="6">
    <location>
        <begin position="803"/>
        <end position="833"/>
    </location>
</feature>
<keyword evidence="4" id="KW-0804">Transcription</keyword>
<organism evidence="9 10">
    <name type="scientific">Penicillium capsulatum</name>
    <dbReference type="NCBI Taxonomy" id="69766"/>
    <lineage>
        <taxon>Eukaryota</taxon>
        <taxon>Fungi</taxon>
        <taxon>Dikarya</taxon>
        <taxon>Ascomycota</taxon>
        <taxon>Pezizomycotina</taxon>
        <taxon>Eurotiomycetes</taxon>
        <taxon>Eurotiomycetidae</taxon>
        <taxon>Eurotiales</taxon>
        <taxon>Aspergillaceae</taxon>
        <taxon>Penicillium</taxon>
    </lineage>
</organism>
<dbReference type="EMBL" id="JAPQKO010000004">
    <property type="protein sequence ID" value="KAJ5166011.1"/>
    <property type="molecule type" value="Genomic_DNA"/>
</dbReference>
<feature type="compositionally biased region" description="Basic residues" evidence="6">
    <location>
        <begin position="680"/>
        <end position="696"/>
    </location>
</feature>
<evidence type="ECO:0000256" key="6">
    <source>
        <dbReference type="SAM" id="MobiDB-lite"/>
    </source>
</evidence>
<feature type="region of interest" description="Disordered" evidence="6">
    <location>
        <begin position="540"/>
        <end position="613"/>
    </location>
</feature>
<dbReference type="GO" id="GO:0006384">
    <property type="term" value="P:transcription initiation at RNA polymerase III promoter"/>
    <property type="evidence" value="ECO:0007669"/>
    <property type="project" value="InterPro"/>
</dbReference>
<dbReference type="InterPro" id="IPR035625">
    <property type="entry name" value="Tfc3-like_eWH"/>
</dbReference>
<feature type="compositionally biased region" description="Polar residues" evidence="6">
    <location>
        <begin position="728"/>
        <end position="741"/>
    </location>
</feature>
<gene>
    <name evidence="9" type="ORF">N7492_006307</name>
</gene>
<dbReference type="InterPro" id="IPR046488">
    <property type="entry name" value="Sfc3/Tfc3_C"/>
</dbReference>
<accession>A0A9W9I1A6</accession>
<proteinExistence type="predicted"/>
<dbReference type="OrthoDB" id="5403573at2759"/>
<evidence type="ECO:0000313" key="10">
    <source>
        <dbReference type="Proteomes" id="UP001146351"/>
    </source>
</evidence>
<sequence length="1772" mass="199313">MAPSLQELIDFLLNEVALCGNQGAALSEVLQAVEDFYRPSPEDETARRQTVDHRFKAKVWLWLTRHPEVSVGNDSEWNHLSLDDVLKLNRRGSVSSETLEQTEASNEDPSSPIRIFVSRERTWYAIAGHEPDETKVPASEFELLSIIASRKSRGIPQTELVRLSGQDKRSVPKRTDSLQKKGYIQKRPVQVKSARTSLCTLGKFVKSLRDPNATAKVPAADTIDFQAFTKEIFEILRKHNGIIARNDMKRLLGFEDRWRWRILSRALRKLERIGVTKRVKAASQYEKLHPCVMLIREPTEKDIESFTEFSRESFGAVDDQGDLDEDMDLDANQRTTSVDSGAVQTTEQRIVDTSRTVPSWNPDRNIHNQVFDIIDNAGEEGITNIVSEQNINRACFGTFYRRPTENLIHRLVDCWQISQPPHLRHLAIVRDSTIERTILYYIHYSARNFTNLVEAGTASWEAVEFPVKKAKTSNVPVPPIDAPKDVDVNGFPRQKPRGLVKNGRIGLFEGLMLCRPTDYSVTSSDPTLCRYADGSTAVVPGHVKSQGGQFPGIEVQDEDIHGRSQFSTPVGRKRGRPKGSTGKSSQARKRPHQASPETPNPQITGPAEEGQSAGQDDIIVEENMDGLYQAPTRSTKAKDKLKHLPRKERFEALGMDETWTEYNALTMEKPTPGVYITPQGKRRPAGKKQGRPKRSRIAVFKSPKLRDIAWFVNEKDDSDDEVIEGPGESSSQVNESLQTTPIHPRAVRRNRRALESDQPSPSADLTDADGSPSRARKRPRFQRPQSKERADQTSLEPAIKQPDPQEARSVDSHKRPATPRESREAVTPKRPRFENPVTMSPTGESQASVQGSAIASPAKQPMDTTHQGSASTAREPTKKSGPAERGGSISILRRKIIMEIVEKAGGAYPSGNEIWYPFTAKWKQASRKETPDMRTIRTAIKYLVDTGKLRQLTFSGKDSNGMMVTRTILTKPGISPDDPIVKDMQAKQLASKRADHKTTYSSNVDTNPEITRSRGRSGVHKHTLPLVTGATVQLQTKPASVRAEERRRERKIQRELLKRLEKESAMVNPRVGRLMTIQRHSRIPSMNLEESINLPTMVVKSGQRPNAERLVKKISTIGWYSMSMNPQQRYHPGTGTFGTFGTFAPDLELGEQGLFQKFRSTARKQLPTVTPAATKTASIGELADLARESQDFHSLNDRIAHWELGHEQIFDAILAHHPFIEQGINDTDEAFHAAPIGGTIRFADEQGGQKFPSSRPPMMTRKRGARLQLNETTRAVASELQTQALTQPTQKPAPTPRQRNLRPLSDSLTRKFMVALVAVRSLAGGSEGRILDWDLVRLAFPKFDAEFVRRSANRIIAKSRLEITKMQRDFQERFLQAYEEGIVPPIDYNRLDQYDWPAVVEWASKELDISTSDKAPSLPATREQFDSIFYLREEPITLASELYKTATGSTLAYRRDLMARTPFAVPVDDGTAIKPKTKRQEELAQIEVTKTWVRANVITPDEIYDSAAASKKLATFGDRLLTDAAQSLLNESVISAGNRGRVTPGRNYEPHEFFRQQLDRKRAIDRDQLRRAVEFKTETLDPQLRETGSFSLDYHATDGDILALINLIANGRIELWPLDPPRRKFGLLNGSYLTRQMDKSLLRFEVEIRAHPSYVYGNPVKERVQEVPAPSAPALEGSESQRKIPLWYAIHDGYGPLLPGYWERALASVLGCVDARPGASAQEISRMTRPILGAWEIELLLDWLTEVGLADRHGDGPQAGWTLREWWWMVLG</sequence>
<feature type="domain" description="Transcription factor tau subunit sfc3/Tfc3 C-terminal" evidence="8">
    <location>
        <begin position="1299"/>
        <end position="1725"/>
    </location>
</feature>
<dbReference type="Pfam" id="PF20222">
    <property type="entry name" value="DUF6581"/>
    <property type="match status" value="1"/>
</dbReference>
<keyword evidence="10" id="KW-1185">Reference proteome</keyword>
<name>A0A9W9I1A6_9EURO</name>
<dbReference type="Pfam" id="PF04182">
    <property type="entry name" value="B-block_TFIIIC"/>
    <property type="match status" value="1"/>
</dbReference>
<dbReference type="GO" id="GO:0000127">
    <property type="term" value="C:transcription factor TFIIIC complex"/>
    <property type="evidence" value="ECO:0007669"/>
    <property type="project" value="InterPro"/>
</dbReference>
<dbReference type="InterPro" id="IPR036388">
    <property type="entry name" value="WH-like_DNA-bd_sf"/>
</dbReference>
<dbReference type="InterPro" id="IPR036390">
    <property type="entry name" value="WH_DNA-bd_sf"/>
</dbReference>
<keyword evidence="3" id="KW-0238">DNA-binding</keyword>
<evidence type="ECO:0000259" key="7">
    <source>
        <dbReference type="Pfam" id="PF04182"/>
    </source>
</evidence>
<reference evidence="9" key="1">
    <citation type="submission" date="2022-11" db="EMBL/GenBank/DDBJ databases">
        <authorList>
            <person name="Petersen C."/>
        </authorList>
    </citation>
    <scope>NUCLEOTIDE SEQUENCE</scope>
    <source>
        <strain evidence="9">IBT 21917</strain>
    </source>
</reference>
<dbReference type="GO" id="GO:0005634">
    <property type="term" value="C:nucleus"/>
    <property type="evidence" value="ECO:0007669"/>
    <property type="project" value="UniProtKB-SubCell"/>
</dbReference>
<comment type="caution">
    <text evidence="9">The sequence shown here is derived from an EMBL/GenBank/DDBJ whole genome shotgun (WGS) entry which is preliminary data.</text>
</comment>
<feature type="region of interest" description="Disordered" evidence="6">
    <location>
        <begin position="670"/>
        <end position="887"/>
    </location>
</feature>
<dbReference type="PANTHER" id="PTHR15180:SF1">
    <property type="entry name" value="GENERAL TRANSCRIPTION FACTOR 3C POLYPEPTIDE 1"/>
    <property type="match status" value="1"/>
</dbReference>
<evidence type="ECO:0000256" key="4">
    <source>
        <dbReference type="ARBA" id="ARBA00023163"/>
    </source>
</evidence>
<evidence type="ECO:0000256" key="1">
    <source>
        <dbReference type="ARBA" id="ARBA00004123"/>
    </source>
</evidence>
<dbReference type="InterPro" id="IPR044210">
    <property type="entry name" value="Tfc3-like"/>
</dbReference>
<dbReference type="GO" id="GO:0042791">
    <property type="term" value="P:5S class rRNA transcription by RNA polymerase III"/>
    <property type="evidence" value="ECO:0007669"/>
    <property type="project" value="TreeGrafter"/>
</dbReference>
<evidence type="ECO:0000256" key="5">
    <source>
        <dbReference type="ARBA" id="ARBA00023242"/>
    </source>
</evidence>
<dbReference type="PANTHER" id="PTHR15180">
    <property type="entry name" value="GENERAL TRANSCRIPTION FACTOR 3C POLYPEPTIDE 1"/>
    <property type="match status" value="1"/>
</dbReference>
<feature type="region of interest" description="Disordered" evidence="6">
    <location>
        <begin position="1283"/>
        <end position="1302"/>
    </location>
</feature>
<protein>
    <recommendedName>
        <fullName evidence="11">TFIIIC transcription initiation factor complex subunits Tfc3</fullName>
    </recommendedName>
</protein>
<dbReference type="SUPFAM" id="SSF46785">
    <property type="entry name" value="Winged helix' DNA-binding domain"/>
    <property type="match status" value="1"/>
</dbReference>
<dbReference type="GO" id="GO:0003677">
    <property type="term" value="F:DNA binding"/>
    <property type="evidence" value="ECO:0007669"/>
    <property type="project" value="UniProtKB-KW"/>
</dbReference>
<evidence type="ECO:0000259" key="8">
    <source>
        <dbReference type="Pfam" id="PF20222"/>
    </source>
</evidence>
<feature type="compositionally biased region" description="Polar residues" evidence="6">
    <location>
        <begin position="837"/>
        <end position="853"/>
    </location>
</feature>
<feature type="region of interest" description="Disordered" evidence="6">
    <location>
        <begin position="997"/>
        <end position="1018"/>
    </location>
</feature>
<dbReference type="Proteomes" id="UP001146351">
    <property type="component" value="Unassembled WGS sequence"/>
</dbReference>
<dbReference type="Gene3D" id="1.10.10.10">
    <property type="entry name" value="Winged helix-like DNA-binding domain superfamily/Winged helix DNA-binding domain"/>
    <property type="match status" value="1"/>
</dbReference>